<feature type="non-terminal residue" evidence="1">
    <location>
        <position position="1"/>
    </location>
</feature>
<evidence type="ECO:0000313" key="1">
    <source>
        <dbReference type="EMBL" id="CAK0845152.1"/>
    </source>
</evidence>
<proteinExistence type="predicted"/>
<organism evidence="1 2">
    <name type="scientific">Prorocentrum cordatum</name>
    <dbReference type="NCBI Taxonomy" id="2364126"/>
    <lineage>
        <taxon>Eukaryota</taxon>
        <taxon>Sar</taxon>
        <taxon>Alveolata</taxon>
        <taxon>Dinophyceae</taxon>
        <taxon>Prorocentrales</taxon>
        <taxon>Prorocentraceae</taxon>
        <taxon>Prorocentrum</taxon>
    </lineage>
</organism>
<feature type="non-terminal residue" evidence="1">
    <location>
        <position position="175"/>
    </location>
</feature>
<dbReference type="EMBL" id="CAUYUJ010014718">
    <property type="protein sequence ID" value="CAK0845152.1"/>
    <property type="molecule type" value="Genomic_DNA"/>
</dbReference>
<sequence length="175" mass="17780">RLGRSCGWAAAAGFVGSGAHGVVYADSALSLVAKFSYQNTAGVVREECETLRRLEAAAVPFVERCRGTCQVDGGVVALYAPFFDGAQQASPTVVAGLTSEAKRAFVTASTAFLVRCLAAGVAVNDLQVLVRPTGDVLAIDLTGAGPVAGGLGLARAQQSLSEWAAVLPADVQAVA</sequence>
<protein>
    <submittedName>
        <fullName evidence="1">Uncharacterized protein</fullName>
    </submittedName>
</protein>
<keyword evidence="2" id="KW-1185">Reference proteome</keyword>
<accession>A0ABN9TH56</accession>
<evidence type="ECO:0000313" key="2">
    <source>
        <dbReference type="Proteomes" id="UP001189429"/>
    </source>
</evidence>
<gene>
    <name evidence="1" type="ORF">PCOR1329_LOCUS39031</name>
</gene>
<dbReference type="Proteomes" id="UP001189429">
    <property type="component" value="Unassembled WGS sequence"/>
</dbReference>
<reference evidence="1" key="1">
    <citation type="submission" date="2023-10" db="EMBL/GenBank/DDBJ databases">
        <authorList>
            <person name="Chen Y."/>
            <person name="Shah S."/>
            <person name="Dougan E. K."/>
            <person name="Thang M."/>
            <person name="Chan C."/>
        </authorList>
    </citation>
    <scope>NUCLEOTIDE SEQUENCE [LARGE SCALE GENOMIC DNA]</scope>
</reference>
<name>A0ABN9TH56_9DINO</name>
<comment type="caution">
    <text evidence="1">The sequence shown here is derived from an EMBL/GenBank/DDBJ whole genome shotgun (WGS) entry which is preliminary data.</text>
</comment>